<dbReference type="InterPro" id="IPR017452">
    <property type="entry name" value="GPCR_Rhodpsn_7TM"/>
</dbReference>
<dbReference type="PROSITE" id="PS50262">
    <property type="entry name" value="G_PROTEIN_RECEP_F1_2"/>
    <property type="match status" value="1"/>
</dbReference>
<evidence type="ECO:0000256" key="12">
    <source>
        <dbReference type="SAM" id="MobiDB-lite"/>
    </source>
</evidence>
<name>A0A8D8WXN4_9HEMI</name>
<feature type="compositionally biased region" description="Low complexity" evidence="12">
    <location>
        <begin position="463"/>
        <end position="477"/>
    </location>
</feature>
<keyword evidence="3" id="KW-1003">Cell membrane</keyword>
<keyword evidence="10 11" id="KW-0807">Transducer</keyword>
<feature type="region of interest" description="Disordered" evidence="12">
    <location>
        <begin position="399"/>
        <end position="420"/>
    </location>
</feature>
<feature type="transmembrane region" description="Helical" evidence="13">
    <location>
        <begin position="109"/>
        <end position="129"/>
    </location>
</feature>
<evidence type="ECO:0000256" key="10">
    <source>
        <dbReference type="ARBA" id="ARBA00023224"/>
    </source>
</evidence>
<evidence type="ECO:0000256" key="13">
    <source>
        <dbReference type="SAM" id="Phobius"/>
    </source>
</evidence>
<dbReference type="Gene3D" id="1.20.1070.10">
    <property type="entry name" value="Rhodopsin 7-helix transmembrane proteins"/>
    <property type="match status" value="3"/>
</dbReference>
<feature type="domain" description="G-protein coupled receptors family 1 profile" evidence="14">
    <location>
        <begin position="50"/>
        <end position="633"/>
    </location>
</feature>
<keyword evidence="4 11" id="KW-0812">Transmembrane</keyword>
<feature type="transmembrane region" description="Helical" evidence="13">
    <location>
        <begin position="614"/>
        <end position="636"/>
    </location>
</feature>
<dbReference type="InterPro" id="IPR000276">
    <property type="entry name" value="GPCR_Rhodpsn"/>
</dbReference>
<evidence type="ECO:0000256" key="5">
    <source>
        <dbReference type="ARBA" id="ARBA00022989"/>
    </source>
</evidence>
<accession>A0A8D8WXN4</accession>
<dbReference type="EMBL" id="HBUF01235223">
    <property type="protein sequence ID" value="CAG6674956.1"/>
    <property type="molecule type" value="Transcribed_RNA"/>
</dbReference>
<feature type="transmembrane region" description="Helical" evidence="13">
    <location>
        <begin position="150"/>
        <end position="172"/>
    </location>
</feature>
<feature type="transmembrane region" description="Helical" evidence="13">
    <location>
        <begin position="33"/>
        <end position="60"/>
    </location>
</feature>
<evidence type="ECO:0000256" key="3">
    <source>
        <dbReference type="ARBA" id="ARBA00022475"/>
    </source>
</evidence>
<feature type="transmembrane region" description="Helical" evidence="13">
    <location>
        <begin position="312"/>
        <end position="333"/>
    </location>
</feature>
<dbReference type="SMART" id="SM01381">
    <property type="entry name" value="7TM_GPCR_Srsx"/>
    <property type="match status" value="1"/>
</dbReference>
<feature type="transmembrane region" description="Helical" evidence="13">
    <location>
        <begin position="581"/>
        <end position="602"/>
    </location>
</feature>
<proteinExistence type="inferred from homology"/>
<evidence type="ECO:0000256" key="8">
    <source>
        <dbReference type="ARBA" id="ARBA00023170"/>
    </source>
</evidence>
<dbReference type="AlphaFoldDB" id="A0A8D8WXN4"/>
<sequence length="719" mass="80981">MSTPAHHAMNAVVSSDALLTCAETIHDWNDPKLLLILLALGFLDIMVVVGNSLVILAVYLSSKLRSVTNLFIVSLAVADLMVGVAVLPFSATWEVYKVWIFGEYWCSGWLAVDVWMCTASILNLCAISLDRYIAVTRPVKYPSIMSMGRAKLLIAFVWVLSFVICFPPLIGWKDHKKNANSSSDHGIGGVLRSAVRNIKDIANHSGDEKVVRKASNEGSQGSRDMRYGMRNFISNEKYVRSHLFSQEVPYNMNDTLIESVDQMGSDSFYNGTFSTVTSEIQNITHGVVYNGSTVRPPRSMQCNCELMDEPGYVIYSAMGSFFIPMFVMLFFYWRIYKAAVRTTKAINQGFRTTKSGASSKFGNRFDDQRLTLRIHRGRGSSMKNNSNLNIYSSSNNTSTDNSTCNSLTNSPGGYKNSNNNLFKTKEDKLYRTQTMKKYNASPQHDKVKISISYPSSDCISNLNSSPSTTTATNSSTTQLFSDDTHLKPNNRNRNNSMRNSYRRNSDIPQTTTNNSVLVANLNIRPKLLGENLTTSHIVKDTSPTYEDQSSGNKPKLINKMGKRNIKAQVKRFRMETKAAKTLAIIVGGFIFCWLPFFSLYLLRGFYPDIIPQAVFSVIFWLGYCNSALNPLVYALFSKDFRFAFKKIICKCFCARNTNLKHNTSSKRRLRRDSNQSQVSKRTNRSPSYNYNDNSPLNYTQNQHSDSDQNADLICSDNSR</sequence>
<keyword evidence="8 11" id="KW-0675">Receptor</keyword>
<dbReference type="EMBL" id="HBUF01059438">
    <property type="protein sequence ID" value="CAG6625279.1"/>
    <property type="molecule type" value="Transcribed_RNA"/>
</dbReference>
<comment type="similarity">
    <text evidence="2 11">Belongs to the G-protein coupled receptor 1 family.</text>
</comment>
<dbReference type="EMBL" id="HBUF01535688">
    <property type="protein sequence ID" value="CAG6753222.1"/>
    <property type="molecule type" value="Transcribed_RNA"/>
</dbReference>
<dbReference type="PRINTS" id="PR00237">
    <property type="entry name" value="GPCRRHODOPSN"/>
</dbReference>
<organism evidence="15">
    <name type="scientific">Cacopsylla melanoneura</name>
    <dbReference type="NCBI Taxonomy" id="428564"/>
    <lineage>
        <taxon>Eukaryota</taxon>
        <taxon>Metazoa</taxon>
        <taxon>Ecdysozoa</taxon>
        <taxon>Arthropoda</taxon>
        <taxon>Hexapoda</taxon>
        <taxon>Insecta</taxon>
        <taxon>Pterygota</taxon>
        <taxon>Neoptera</taxon>
        <taxon>Paraneoptera</taxon>
        <taxon>Hemiptera</taxon>
        <taxon>Sternorrhyncha</taxon>
        <taxon>Psylloidea</taxon>
        <taxon>Psyllidae</taxon>
        <taxon>Psyllinae</taxon>
        <taxon>Cacopsylla</taxon>
    </lineage>
</organism>
<dbReference type="EMBL" id="HBUF01535687">
    <property type="protein sequence ID" value="CAG6753220.1"/>
    <property type="molecule type" value="Transcribed_RNA"/>
</dbReference>
<dbReference type="PANTHER" id="PTHR24248">
    <property type="entry name" value="ADRENERGIC RECEPTOR-RELATED G-PROTEIN COUPLED RECEPTOR"/>
    <property type="match status" value="1"/>
</dbReference>
<keyword evidence="7 13" id="KW-0472">Membrane</keyword>
<evidence type="ECO:0000256" key="7">
    <source>
        <dbReference type="ARBA" id="ARBA00023136"/>
    </source>
</evidence>
<dbReference type="EMBL" id="HBUF01059436">
    <property type="protein sequence ID" value="CAG6625275.1"/>
    <property type="molecule type" value="Transcribed_RNA"/>
</dbReference>
<dbReference type="GO" id="GO:0005886">
    <property type="term" value="C:plasma membrane"/>
    <property type="evidence" value="ECO:0007669"/>
    <property type="project" value="UniProtKB-SubCell"/>
</dbReference>
<keyword evidence="5 13" id="KW-1133">Transmembrane helix</keyword>
<evidence type="ECO:0000256" key="9">
    <source>
        <dbReference type="ARBA" id="ARBA00023180"/>
    </source>
</evidence>
<dbReference type="EMBL" id="HBUF01059437">
    <property type="protein sequence ID" value="CAG6625277.1"/>
    <property type="molecule type" value="Transcribed_RNA"/>
</dbReference>
<feature type="transmembrane region" description="Helical" evidence="13">
    <location>
        <begin position="67"/>
        <end position="89"/>
    </location>
</feature>
<evidence type="ECO:0000256" key="11">
    <source>
        <dbReference type="RuleBase" id="RU000688"/>
    </source>
</evidence>
<feature type="compositionally biased region" description="Low complexity" evidence="12">
    <location>
        <begin position="399"/>
        <end position="410"/>
    </location>
</feature>
<dbReference type="EMBL" id="HBUF01396259">
    <property type="protein sequence ID" value="CAG6735586.1"/>
    <property type="molecule type" value="Transcribed_RNA"/>
</dbReference>
<dbReference type="EMBL" id="HBUF01235224">
    <property type="protein sequence ID" value="CAG6674958.1"/>
    <property type="molecule type" value="Transcribed_RNA"/>
</dbReference>
<feature type="region of interest" description="Disordered" evidence="12">
    <location>
        <begin position="664"/>
        <end position="719"/>
    </location>
</feature>
<reference evidence="15" key="1">
    <citation type="submission" date="2021-05" db="EMBL/GenBank/DDBJ databases">
        <authorList>
            <person name="Alioto T."/>
            <person name="Alioto T."/>
            <person name="Gomez Garrido J."/>
        </authorList>
    </citation>
    <scope>NUCLEOTIDE SEQUENCE</scope>
</reference>
<evidence type="ECO:0000256" key="4">
    <source>
        <dbReference type="ARBA" id="ARBA00022692"/>
    </source>
</evidence>
<dbReference type="GO" id="GO:0004930">
    <property type="term" value="F:G protein-coupled receptor activity"/>
    <property type="evidence" value="ECO:0007669"/>
    <property type="project" value="UniProtKB-KW"/>
</dbReference>
<dbReference type="PANTHER" id="PTHR24248:SF174">
    <property type="entry name" value="TYRAMINE_OCTOPAMINE RECEPTOR"/>
    <property type="match status" value="1"/>
</dbReference>
<dbReference type="EMBL" id="HBUF01396262">
    <property type="protein sequence ID" value="CAG6735592.1"/>
    <property type="molecule type" value="Transcribed_RNA"/>
</dbReference>
<dbReference type="EMBL" id="HBUF01396261">
    <property type="protein sequence ID" value="CAG6735590.1"/>
    <property type="molecule type" value="Transcribed_RNA"/>
</dbReference>
<evidence type="ECO:0000259" key="14">
    <source>
        <dbReference type="PROSITE" id="PS50262"/>
    </source>
</evidence>
<keyword evidence="9" id="KW-0325">Glycoprotein</keyword>
<comment type="subcellular location">
    <subcellularLocation>
        <location evidence="1">Cell membrane</location>
        <topology evidence="1">Multi-pass membrane protein</topology>
    </subcellularLocation>
</comment>
<evidence type="ECO:0000313" key="15">
    <source>
        <dbReference type="EMBL" id="CAG6674958.1"/>
    </source>
</evidence>
<keyword evidence="6 11" id="KW-0297">G-protein coupled receptor</keyword>
<protein>
    <submittedName>
        <fullName evidence="15">Probable G-protein coupled receptor No9</fullName>
    </submittedName>
</protein>
<dbReference type="Pfam" id="PF00001">
    <property type="entry name" value="7tm_1"/>
    <property type="match status" value="2"/>
</dbReference>
<evidence type="ECO:0000256" key="6">
    <source>
        <dbReference type="ARBA" id="ARBA00023040"/>
    </source>
</evidence>
<dbReference type="EMBL" id="HBUF01535686">
    <property type="protein sequence ID" value="CAG6753218.1"/>
    <property type="molecule type" value="Transcribed_RNA"/>
</dbReference>
<dbReference type="EMBL" id="HBUF01396260">
    <property type="protein sequence ID" value="CAG6735588.1"/>
    <property type="molecule type" value="Transcribed_RNA"/>
</dbReference>
<feature type="region of interest" description="Disordered" evidence="12">
    <location>
        <begin position="463"/>
        <end position="511"/>
    </location>
</feature>
<evidence type="ECO:0000256" key="2">
    <source>
        <dbReference type="ARBA" id="ARBA00010663"/>
    </source>
</evidence>
<evidence type="ECO:0000256" key="1">
    <source>
        <dbReference type="ARBA" id="ARBA00004651"/>
    </source>
</evidence>
<dbReference type="PROSITE" id="PS00237">
    <property type="entry name" value="G_PROTEIN_RECEP_F1_1"/>
    <property type="match status" value="1"/>
</dbReference>
<feature type="compositionally biased region" description="Polar residues" evidence="12">
    <location>
        <begin position="674"/>
        <end position="719"/>
    </location>
</feature>
<feature type="compositionally biased region" description="Low complexity" evidence="12">
    <location>
        <begin position="489"/>
        <end position="499"/>
    </location>
</feature>
<dbReference type="SUPFAM" id="SSF81321">
    <property type="entry name" value="Family A G protein-coupled receptor-like"/>
    <property type="match status" value="2"/>
</dbReference>